<accession>A0A6N8L5I5</accession>
<protein>
    <recommendedName>
        <fullName evidence="4">DUF4142 domain-containing protein</fullName>
    </recommendedName>
</protein>
<dbReference type="RefSeq" id="WP_160370155.1">
    <property type="nucleotide sequence ID" value="NZ_WSQA01000013.1"/>
</dbReference>
<keyword evidence="3" id="KW-1185">Reference proteome</keyword>
<proteinExistence type="predicted"/>
<dbReference type="Proteomes" id="UP000435036">
    <property type="component" value="Unassembled WGS sequence"/>
</dbReference>
<organism evidence="2 3">
    <name type="scientific">Sphingobacterium humi</name>
    <dbReference type="NCBI Taxonomy" id="1796905"/>
    <lineage>
        <taxon>Bacteria</taxon>
        <taxon>Pseudomonadati</taxon>
        <taxon>Bacteroidota</taxon>
        <taxon>Sphingobacteriia</taxon>
        <taxon>Sphingobacteriales</taxon>
        <taxon>Sphingobacteriaceae</taxon>
        <taxon>Sphingobacterium</taxon>
    </lineage>
</organism>
<gene>
    <name evidence="2" type="ORF">GQF63_15530</name>
</gene>
<feature type="signal peptide" evidence="1">
    <location>
        <begin position="1"/>
        <end position="19"/>
    </location>
</feature>
<evidence type="ECO:0000313" key="3">
    <source>
        <dbReference type="Proteomes" id="UP000435036"/>
    </source>
</evidence>
<evidence type="ECO:0008006" key="4">
    <source>
        <dbReference type="Google" id="ProtNLM"/>
    </source>
</evidence>
<keyword evidence="1" id="KW-0732">Signal</keyword>
<sequence length="170" mass="19294">MKNILKYLSLILFVNLLFACSGESPDKVLQRATLNANNASTAYRPIYFREIIEQKSRGALNESAEDYVKSRTIKTIDEAIEKVKSLKKTTDNTDLIDASLSYLEASQQVFEKDYLDIARMIDKGAPGEEVEIAIDQLFERTESSLLDKQEKLTSASKAYAEKHNIDFRVM</sequence>
<dbReference type="AlphaFoldDB" id="A0A6N8L5I5"/>
<dbReference type="EMBL" id="WSQA01000013">
    <property type="protein sequence ID" value="MVZ63438.1"/>
    <property type="molecule type" value="Genomic_DNA"/>
</dbReference>
<name>A0A6N8L5I5_9SPHI</name>
<comment type="caution">
    <text evidence="2">The sequence shown here is derived from an EMBL/GenBank/DDBJ whole genome shotgun (WGS) entry which is preliminary data.</text>
</comment>
<dbReference type="PROSITE" id="PS51257">
    <property type="entry name" value="PROKAR_LIPOPROTEIN"/>
    <property type="match status" value="1"/>
</dbReference>
<reference evidence="2 3" key="1">
    <citation type="submission" date="2019-12" db="EMBL/GenBank/DDBJ databases">
        <authorList>
            <person name="Dong K."/>
        </authorList>
    </citation>
    <scope>NUCLEOTIDE SEQUENCE [LARGE SCALE GENOMIC DNA]</scope>
    <source>
        <strain evidence="2 3">JCM 31225</strain>
    </source>
</reference>
<dbReference type="OrthoDB" id="1191109at2"/>
<feature type="chain" id="PRO_5026731332" description="DUF4142 domain-containing protein" evidence="1">
    <location>
        <begin position="20"/>
        <end position="170"/>
    </location>
</feature>
<evidence type="ECO:0000256" key="1">
    <source>
        <dbReference type="SAM" id="SignalP"/>
    </source>
</evidence>
<evidence type="ECO:0000313" key="2">
    <source>
        <dbReference type="EMBL" id="MVZ63438.1"/>
    </source>
</evidence>